<feature type="signal peptide" evidence="1">
    <location>
        <begin position="1"/>
        <end position="24"/>
    </location>
</feature>
<dbReference type="STRING" id="104663.SAMN04488121_101551"/>
<dbReference type="OrthoDB" id="660001at2"/>
<dbReference type="Proteomes" id="UP000199045">
    <property type="component" value="Unassembled WGS sequence"/>
</dbReference>
<keyword evidence="1" id="KW-0732">Signal</keyword>
<feature type="chain" id="PRO_5011608906" evidence="1">
    <location>
        <begin position="25"/>
        <end position="165"/>
    </location>
</feature>
<accession>A0A1G7HPI5</accession>
<dbReference type="EMBL" id="FNBN01000001">
    <property type="protein sequence ID" value="SDF02248.1"/>
    <property type="molecule type" value="Genomic_DNA"/>
</dbReference>
<protein>
    <submittedName>
        <fullName evidence="2">Uncharacterized protein</fullName>
    </submittedName>
</protein>
<evidence type="ECO:0000256" key="1">
    <source>
        <dbReference type="SAM" id="SignalP"/>
    </source>
</evidence>
<evidence type="ECO:0000313" key="2">
    <source>
        <dbReference type="EMBL" id="SDF02248.1"/>
    </source>
</evidence>
<organism evidence="2 3">
    <name type="scientific">Chitinophaga filiformis</name>
    <name type="common">Myxococcus filiformis</name>
    <name type="synonym">Flexibacter filiformis</name>
    <dbReference type="NCBI Taxonomy" id="104663"/>
    <lineage>
        <taxon>Bacteria</taxon>
        <taxon>Pseudomonadati</taxon>
        <taxon>Bacteroidota</taxon>
        <taxon>Chitinophagia</taxon>
        <taxon>Chitinophagales</taxon>
        <taxon>Chitinophagaceae</taxon>
        <taxon>Chitinophaga</taxon>
    </lineage>
</organism>
<gene>
    <name evidence="2" type="ORF">SAMN04488121_101551</name>
</gene>
<dbReference type="AlphaFoldDB" id="A0A1G7HPI5"/>
<sequence length="165" mass="18702">MISTKHFCWIGLAIFHLTVAALHAAHLEEWTTHKSWWLKQITAYGDYTGSGNIFSFFAPHIGNEIAVVYTLADGTEQRVTRLESSNTECNRRIQTIYNFFSIDEAQSLLAKSCAAYMLRQNPSSQMVRVTVIGKKVPEMAAYRAGAVPKWEPFLVKDFRKTPAKI</sequence>
<evidence type="ECO:0000313" key="3">
    <source>
        <dbReference type="Proteomes" id="UP000199045"/>
    </source>
</evidence>
<dbReference type="RefSeq" id="WP_089828695.1">
    <property type="nucleotide sequence ID" value="NZ_FNBN01000001.1"/>
</dbReference>
<proteinExistence type="predicted"/>
<reference evidence="2 3" key="1">
    <citation type="submission" date="2016-10" db="EMBL/GenBank/DDBJ databases">
        <authorList>
            <person name="de Groot N.N."/>
        </authorList>
    </citation>
    <scope>NUCLEOTIDE SEQUENCE [LARGE SCALE GENOMIC DNA]</scope>
    <source>
        <strain evidence="2 3">DSM 527</strain>
    </source>
</reference>
<name>A0A1G7HPI5_CHIFI</name>